<protein>
    <submittedName>
        <fullName evidence="2">Uncharacterized protein</fullName>
    </submittedName>
</protein>
<feature type="region of interest" description="Disordered" evidence="1">
    <location>
        <begin position="1"/>
        <end position="35"/>
    </location>
</feature>
<name>A0A3D8Q359_9HELO</name>
<feature type="compositionally biased region" description="Low complexity" evidence="1">
    <location>
        <begin position="16"/>
        <end position="25"/>
    </location>
</feature>
<organism evidence="2 3">
    <name type="scientific">Coleophoma crateriformis</name>
    <dbReference type="NCBI Taxonomy" id="565419"/>
    <lineage>
        <taxon>Eukaryota</taxon>
        <taxon>Fungi</taxon>
        <taxon>Dikarya</taxon>
        <taxon>Ascomycota</taxon>
        <taxon>Pezizomycotina</taxon>
        <taxon>Leotiomycetes</taxon>
        <taxon>Helotiales</taxon>
        <taxon>Dermateaceae</taxon>
        <taxon>Coleophoma</taxon>
    </lineage>
</organism>
<dbReference type="OrthoDB" id="3485856at2759"/>
<evidence type="ECO:0000313" key="3">
    <source>
        <dbReference type="Proteomes" id="UP000256328"/>
    </source>
</evidence>
<keyword evidence="3" id="KW-1185">Reference proteome</keyword>
<sequence length="331" mass="37320">MSPLLQASDPRQLSHATPPDSFTSAPPTPPPTDQKTKITIFRIVQHLQTYRAGRDLNRIPWSGYSLSPEGYQELLRHLKSNQSLWTWVQDKLRYDYFPSAKRLILRMPSAVHEGLIALVVKEIQQQLESVRGIATGFAQEVYSYNSASIKFPEPDYGKHDLDAQFLHSEAIADDHILGLDSGIRAVMGLDIEYKKSKEASISIWRPKIEPNEAGENELTSHQTVTRQADFAPEEVDRWDNCAQDHIEIPAATLCAFLDSAKEKAAMVDKQRGVVATKTWVRKRRRDTTPLEELADKDKKRFRTQESSILEQASADDGSFRTSSSISEVGSI</sequence>
<dbReference type="Proteomes" id="UP000256328">
    <property type="component" value="Unassembled WGS sequence"/>
</dbReference>
<accession>A0A3D8Q359</accession>
<evidence type="ECO:0000256" key="1">
    <source>
        <dbReference type="SAM" id="MobiDB-lite"/>
    </source>
</evidence>
<reference evidence="2 3" key="1">
    <citation type="journal article" date="2018" name="IMA Fungus">
        <title>IMA Genome-F 9: Draft genome sequence of Annulohypoxylon stygium, Aspergillus mulundensis, Berkeleyomyces basicola (syn. Thielaviopsis basicola), Ceratocystis smalleyi, two Cercospora beticola strains, Coleophoma cylindrospora, Fusarium fracticaudum, Phialophora cf. hyalina, and Morchella septimelata.</title>
        <authorList>
            <person name="Wingfield B.D."/>
            <person name="Bills G.F."/>
            <person name="Dong Y."/>
            <person name="Huang W."/>
            <person name="Nel W.J."/>
            <person name="Swalarsk-Parry B.S."/>
            <person name="Vaghefi N."/>
            <person name="Wilken P.M."/>
            <person name="An Z."/>
            <person name="de Beer Z.W."/>
            <person name="De Vos L."/>
            <person name="Chen L."/>
            <person name="Duong T.A."/>
            <person name="Gao Y."/>
            <person name="Hammerbacher A."/>
            <person name="Kikkert J.R."/>
            <person name="Li Y."/>
            <person name="Li H."/>
            <person name="Li K."/>
            <person name="Li Q."/>
            <person name="Liu X."/>
            <person name="Ma X."/>
            <person name="Naidoo K."/>
            <person name="Pethybridge S.J."/>
            <person name="Sun J."/>
            <person name="Steenkamp E.T."/>
            <person name="van der Nest M.A."/>
            <person name="van Wyk S."/>
            <person name="Wingfield M.J."/>
            <person name="Xiong C."/>
            <person name="Yue Q."/>
            <person name="Zhang X."/>
        </authorList>
    </citation>
    <scope>NUCLEOTIDE SEQUENCE [LARGE SCALE GENOMIC DNA]</scope>
    <source>
        <strain evidence="2 3">BP5796</strain>
    </source>
</reference>
<proteinExistence type="predicted"/>
<dbReference type="AlphaFoldDB" id="A0A3D8Q359"/>
<gene>
    <name evidence="2" type="ORF">BP5796_13227</name>
</gene>
<comment type="caution">
    <text evidence="2">The sequence shown here is derived from an EMBL/GenBank/DDBJ whole genome shotgun (WGS) entry which is preliminary data.</text>
</comment>
<dbReference type="EMBL" id="PDLN01000029">
    <property type="protein sequence ID" value="RDW56352.1"/>
    <property type="molecule type" value="Genomic_DNA"/>
</dbReference>
<feature type="compositionally biased region" description="Polar residues" evidence="1">
    <location>
        <begin position="319"/>
        <end position="331"/>
    </location>
</feature>
<feature type="region of interest" description="Disordered" evidence="1">
    <location>
        <begin position="290"/>
        <end position="331"/>
    </location>
</feature>
<evidence type="ECO:0000313" key="2">
    <source>
        <dbReference type="EMBL" id="RDW56352.1"/>
    </source>
</evidence>